<dbReference type="EMBL" id="LBWK01000001">
    <property type="protein sequence ID" value="KKR06212.1"/>
    <property type="molecule type" value="Genomic_DNA"/>
</dbReference>
<dbReference type="Proteomes" id="UP000034799">
    <property type="component" value="Unassembled WGS sequence"/>
</dbReference>
<organism evidence="2 3">
    <name type="scientific">candidate division WS6 bacterium GW2011_GWF2_39_15</name>
    <dbReference type="NCBI Taxonomy" id="1619100"/>
    <lineage>
        <taxon>Bacteria</taxon>
        <taxon>Candidatus Dojkabacteria</taxon>
    </lineage>
</organism>
<sequence>MAENLIAGKSINLIPPLTEHEAHIEKRKVSVNTNAAFALLFFFVLSLSIVGFNLFSKLDLNQRKEELYALEQSIRAREEVISSNDEILRRVKLYNSIEQSTYSSKDVINYWQGVSKGIATINQIDLTQGMTFEVTGTAKTLTDVSKLWYLLGNDAKVETLDLRSVAKDKTLVRFEFEGKLNFNEFAKNAGS</sequence>
<keyword evidence="1" id="KW-0812">Transmembrane</keyword>
<feature type="transmembrane region" description="Helical" evidence="1">
    <location>
        <begin position="35"/>
        <end position="55"/>
    </location>
</feature>
<proteinExistence type="predicted"/>
<accession>A0A0G0QX52</accession>
<keyword evidence="1" id="KW-0472">Membrane</keyword>
<dbReference type="AlphaFoldDB" id="A0A0G0QX52"/>
<comment type="caution">
    <text evidence="2">The sequence shown here is derived from an EMBL/GenBank/DDBJ whole genome shotgun (WGS) entry which is preliminary data.</text>
</comment>
<evidence type="ECO:0008006" key="4">
    <source>
        <dbReference type="Google" id="ProtNLM"/>
    </source>
</evidence>
<evidence type="ECO:0000313" key="3">
    <source>
        <dbReference type="Proteomes" id="UP000034799"/>
    </source>
</evidence>
<reference evidence="2 3" key="1">
    <citation type="journal article" date="2015" name="Nature">
        <title>rRNA introns, odd ribosomes, and small enigmatic genomes across a large radiation of phyla.</title>
        <authorList>
            <person name="Brown C.T."/>
            <person name="Hug L.A."/>
            <person name="Thomas B.C."/>
            <person name="Sharon I."/>
            <person name="Castelle C.J."/>
            <person name="Singh A."/>
            <person name="Wilkins M.J."/>
            <person name="Williams K.H."/>
            <person name="Banfield J.F."/>
        </authorList>
    </citation>
    <scope>NUCLEOTIDE SEQUENCE [LARGE SCALE GENOMIC DNA]</scope>
</reference>
<name>A0A0G0QX52_9BACT</name>
<keyword evidence="1" id="KW-1133">Transmembrane helix</keyword>
<dbReference type="STRING" id="1619100.UT34_C0001G0252"/>
<gene>
    <name evidence="2" type="ORF">UT34_C0001G0252</name>
</gene>
<evidence type="ECO:0000256" key="1">
    <source>
        <dbReference type="SAM" id="Phobius"/>
    </source>
</evidence>
<evidence type="ECO:0000313" key="2">
    <source>
        <dbReference type="EMBL" id="KKR06212.1"/>
    </source>
</evidence>
<protein>
    <recommendedName>
        <fullName evidence="4">Fimbrial assembly family protein</fullName>
    </recommendedName>
</protein>